<dbReference type="HOGENOM" id="CLU_1907282_0_0_1"/>
<protein>
    <recommendedName>
        <fullName evidence="1">DUF7025 domain-containing protein</fullName>
    </recommendedName>
</protein>
<reference evidence="2 3" key="1">
    <citation type="submission" date="2014-04" db="EMBL/GenBank/DDBJ databases">
        <authorList>
            <consortium name="DOE Joint Genome Institute"/>
            <person name="Kuo A."/>
            <person name="Martino E."/>
            <person name="Perotto S."/>
            <person name="Kohler A."/>
            <person name="Nagy L.G."/>
            <person name="Floudas D."/>
            <person name="Copeland A."/>
            <person name="Barry K.W."/>
            <person name="Cichocki N."/>
            <person name="Veneault-Fourrey C."/>
            <person name="LaButti K."/>
            <person name="Lindquist E.A."/>
            <person name="Lipzen A."/>
            <person name="Lundell T."/>
            <person name="Morin E."/>
            <person name="Murat C."/>
            <person name="Sun H."/>
            <person name="Tunlid A."/>
            <person name="Henrissat B."/>
            <person name="Grigoriev I.V."/>
            <person name="Hibbett D.S."/>
            <person name="Martin F."/>
            <person name="Nordberg H.P."/>
            <person name="Cantor M.N."/>
            <person name="Hua S.X."/>
        </authorList>
    </citation>
    <scope>NUCLEOTIDE SEQUENCE [LARGE SCALE GENOMIC DNA]</scope>
    <source>
        <strain evidence="2 3">Zn</strain>
    </source>
</reference>
<evidence type="ECO:0000259" key="1">
    <source>
        <dbReference type="Pfam" id="PF22942"/>
    </source>
</evidence>
<evidence type="ECO:0000313" key="3">
    <source>
        <dbReference type="Proteomes" id="UP000054321"/>
    </source>
</evidence>
<dbReference type="InParanoid" id="A0A0C3HQQ8"/>
<accession>A0A0C3HQQ8</accession>
<reference evidence="3" key="2">
    <citation type="submission" date="2015-01" db="EMBL/GenBank/DDBJ databases">
        <title>Evolutionary Origins and Diversification of the Mycorrhizal Mutualists.</title>
        <authorList>
            <consortium name="DOE Joint Genome Institute"/>
            <consortium name="Mycorrhizal Genomics Consortium"/>
            <person name="Kohler A."/>
            <person name="Kuo A."/>
            <person name="Nagy L.G."/>
            <person name="Floudas D."/>
            <person name="Copeland A."/>
            <person name="Barry K.W."/>
            <person name="Cichocki N."/>
            <person name="Veneault-Fourrey C."/>
            <person name="LaButti K."/>
            <person name="Lindquist E.A."/>
            <person name="Lipzen A."/>
            <person name="Lundell T."/>
            <person name="Morin E."/>
            <person name="Murat C."/>
            <person name="Riley R."/>
            <person name="Ohm R."/>
            <person name="Sun H."/>
            <person name="Tunlid A."/>
            <person name="Henrissat B."/>
            <person name="Grigoriev I.V."/>
            <person name="Hibbett D.S."/>
            <person name="Martin F."/>
        </authorList>
    </citation>
    <scope>NUCLEOTIDE SEQUENCE [LARGE SCALE GENOMIC DNA]</scope>
    <source>
        <strain evidence="3">Zn</strain>
    </source>
</reference>
<organism evidence="2 3">
    <name type="scientific">Oidiodendron maius (strain Zn)</name>
    <dbReference type="NCBI Taxonomy" id="913774"/>
    <lineage>
        <taxon>Eukaryota</taxon>
        <taxon>Fungi</taxon>
        <taxon>Dikarya</taxon>
        <taxon>Ascomycota</taxon>
        <taxon>Pezizomycotina</taxon>
        <taxon>Leotiomycetes</taxon>
        <taxon>Leotiomycetes incertae sedis</taxon>
        <taxon>Myxotrichaceae</taxon>
        <taxon>Oidiodendron</taxon>
    </lineage>
</organism>
<evidence type="ECO:0000313" key="2">
    <source>
        <dbReference type="EMBL" id="KIN05365.1"/>
    </source>
</evidence>
<sequence length="133" mass="15349">MSEGQDDLDNRDYNGQEGYAVISSRQCTEFVIDCFYMDFNGEKYGPRLQTFVISEFTGERDISSLPIYPPTEDEINGRILETLRERGKRFMNYVAGKRCLYAGPILQEWDPGQRDRCVFCTRSYVVQELGGSQ</sequence>
<keyword evidence="3" id="KW-1185">Reference proteome</keyword>
<dbReference type="EMBL" id="KN832872">
    <property type="protein sequence ID" value="KIN05365.1"/>
    <property type="molecule type" value="Genomic_DNA"/>
</dbReference>
<proteinExistence type="predicted"/>
<dbReference type="PANTHER" id="PTHR46411">
    <property type="entry name" value="FAMILY ATPASE, PUTATIVE-RELATED"/>
    <property type="match status" value="1"/>
</dbReference>
<dbReference type="InterPro" id="IPR054289">
    <property type="entry name" value="DUF7025"/>
</dbReference>
<name>A0A0C3HQQ8_OIDMZ</name>
<dbReference type="PANTHER" id="PTHR46411:SF3">
    <property type="entry name" value="AAA+ ATPASE DOMAIN-CONTAINING PROTEIN"/>
    <property type="match status" value="1"/>
</dbReference>
<dbReference type="Proteomes" id="UP000054321">
    <property type="component" value="Unassembled WGS sequence"/>
</dbReference>
<feature type="domain" description="DUF7025" evidence="1">
    <location>
        <begin position="22"/>
        <end position="69"/>
    </location>
</feature>
<dbReference type="OrthoDB" id="10042665at2759"/>
<dbReference type="AlphaFoldDB" id="A0A0C3HQQ8"/>
<dbReference type="STRING" id="913774.A0A0C3HQQ8"/>
<dbReference type="Pfam" id="PF22942">
    <property type="entry name" value="DUF7025"/>
    <property type="match status" value="1"/>
</dbReference>
<gene>
    <name evidence="2" type="ORF">OIDMADRAFT_142990</name>
</gene>